<dbReference type="GO" id="GO:0005524">
    <property type="term" value="F:ATP binding"/>
    <property type="evidence" value="ECO:0007669"/>
    <property type="project" value="UniProtKB-UniRule"/>
</dbReference>
<evidence type="ECO:0000256" key="11">
    <source>
        <dbReference type="PROSITE-ProRule" id="PRU00560"/>
    </source>
</evidence>
<dbReference type="Gene3D" id="3.40.50.300">
    <property type="entry name" value="P-loop containing nucleotide triphosphate hydrolases"/>
    <property type="match status" value="3"/>
</dbReference>
<dbReference type="AlphaFoldDB" id="A0A1C7MBM4"/>
<dbReference type="PROSITE" id="PS51198">
    <property type="entry name" value="UVRD_HELICASE_ATP_BIND"/>
    <property type="match status" value="1"/>
</dbReference>
<dbReference type="PROSITE" id="PS51217">
    <property type="entry name" value="UVRD_HELICASE_CTER"/>
    <property type="match status" value="1"/>
</dbReference>
<evidence type="ECO:0000256" key="5">
    <source>
        <dbReference type="ARBA" id="ARBA00022840"/>
    </source>
</evidence>
<evidence type="ECO:0000256" key="4">
    <source>
        <dbReference type="ARBA" id="ARBA00022806"/>
    </source>
</evidence>
<evidence type="ECO:0000256" key="10">
    <source>
        <dbReference type="ARBA" id="ARBA00048988"/>
    </source>
</evidence>
<dbReference type="SUPFAM" id="SSF52540">
    <property type="entry name" value="P-loop containing nucleoside triphosphate hydrolases"/>
    <property type="match status" value="1"/>
</dbReference>
<dbReference type="Proteomes" id="UP000092993">
    <property type="component" value="Unassembled WGS sequence"/>
</dbReference>
<dbReference type="GO" id="GO:0005634">
    <property type="term" value="C:nucleus"/>
    <property type="evidence" value="ECO:0007669"/>
    <property type="project" value="TreeGrafter"/>
</dbReference>
<keyword evidence="3 11" id="KW-0378">Hydrolase</keyword>
<keyword evidence="6" id="KW-0238">DNA-binding</keyword>
<feature type="compositionally biased region" description="Acidic residues" evidence="12">
    <location>
        <begin position="560"/>
        <end position="579"/>
    </location>
</feature>
<dbReference type="Gene3D" id="1.10.10.160">
    <property type="match status" value="1"/>
</dbReference>
<comment type="catalytic activity">
    <reaction evidence="8">
        <text>Couples ATP hydrolysis with the unwinding of duplex DNA by translocating in the 3'-5' direction.</text>
        <dbReference type="EC" id="5.6.2.4"/>
    </reaction>
</comment>
<dbReference type="InterPro" id="IPR013986">
    <property type="entry name" value="DExx_box_DNA_helicase_dom_sf"/>
</dbReference>
<dbReference type="PANTHER" id="PTHR11070:SF2">
    <property type="entry name" value="ATP-DEPENDENT DNA HELICASE SRS2"/>
    <property type="match status" value="1"/>
</dbReference>
<evidence type="ECO:0000256" key="7">
    <source>
        <dbReference type="ARBA" id="ARBA00023235"/>
    </source>
</evidence>
<dbReference type="EMBL" id="LUGG01000009">
    <property type="protein sequence ID" value="OBZ72374.1"/>
    <property type="molecule type" value="Genomic_DNA"/>
</dbReference>
<dbReference type="EC" id="5.6.2.4" evidence="9"/>
<proteinExistence type="inferred from homology"/>
<feature type="domain" description="UvrD-like helicase C-terminal" evidence="14">
    <location>
        <begin position="309"/>
        <end position="655"/>
    </location>
</feature>
<feature type="compositionally biased region" description="Low complexity" evidence="12">
    <location>
        <begin position="910"/>
        <end position="933"/>
    </location>
</feature>
<evidence type="ECO:0000256" key="8">
    <source>
        <dbReference type="ARBA" id="ARBA00034617"/>
    </source>
</evidence>
<name>A0A1C7MBM4_GRIFR</name>
<feature type="domain" description="UvrD-like helicase ATP-binding" evidence="13">
    <location>
        <begin position="8"/>
        <end position="308"/>
    </location>
</feature>
<dbReference type="Pfam" id="PF13361">
    <property type="entry name" value="UvrD_C"/>
    <property type="match status" value="1"/>
</dbReference>
<organism evidence="15 16">
    <name type="scientific">Grifola frondosa</name>
    <name type="common">Maitake</name>
    <name type="synonym">Polyporus frondosus</name>
    <dbReference type="NCBI Taxonomy" id="5627"/>
    <lineage>
        <taxon>Eukaryota</taxon>
        <taxon>Fungi</taxon>
        <taxon>Dikarya</taxon>
        <taxon>Basidiomycota</taxon>
        <taxon>Agaricomycotina</taxon>
        <taxon>Agaricomycetes</taxon>
        <taxon>Polyporales</taxon>
        <taxon>Grifolaceae</taxon>
        <taxon>Grifola</taxon>
    </lineage>
</organism>
<dbReference type="GO" id="GO:0000725">
    <property type="term" value="P:recombinational repair"/>
    <property type="evidence" value="ECO:0007669"/>
    <property type="project" value="TreeGrafter"/>
</dbReference>
<gene>
    <name evidence="15" type="primary">pcrA</name>
    <name evidence="15" type="ORF">A0H81_07981</name>
</gene>
<dbReference type="STRING" id="5627.A0A1C7MBM4"/>
<dbReference type="GO" id="GO:0043138">
    <property type="term" value="F:3'-5' DNA helicase activity"/>
    <property type="evidence" value="ECO:0007669"/>
    <property type="project" value="UniProtKB-EC"/>
</dbReference>
<dbReference type="GO" id="GO:0016787">
    <property type="term" value="F:hydrolase activity"/>
    <property type="evidence" value="ECO:0007669"/>
    <property type="project" value="UniProtKB-UniRule"/>
</dbReference>
<keyword evidence="7" id="KW-0413">Isomerase</keyword>
<dbReference type="OMA" id="DYPDATT"/>
<comment type="catalytic activity">
    <reaction evidence="10">
        <text>ATP + H2O = ADP + phosphate + H(+)</text>
        <dbReference type="Rhea" id="RHEA:13065"/>
        <dbReference type="ChEBI" id="CHEBI:15377"/>
        <dbReference type="ChEBI" id="CHEBI:15378"/>
        <dbReference type="ChEBI" id="CHEBI:30616"/>
        <dbReference type="ChEBI" id="CHEBI:43474"/>
        <dbReference type="ChEBI" id="CHEBI:456216"/>
        <dbReference type="EC" id="5.6.2.4"/>
    </reaction>
</comment>
<comment type="caution">
    <text evidence="15">The sequence shown here is derived from an EMBL/GenBank/DDBJ whole genome shotgun (WGS) entry which is preliminary data.</text>
</comment>
<dbReference type="InterPro" id="IPR027417">
    <property type="entry name" value="P-loop_NTPase"/>
</dbReference>
<evidence type="ECO:0000256" key="1">
    <source>
        <dbReference type="ARBA" id="ARBA00009922"/>
    </source>
</evidence>
<sequence>MSAHYLQNLNPAQLRSVEHPANIPLQILAGPGSGKTKVLTSRIAHLIAHHALPPSSICAVTFTNKAAGEMRARLATLIGEERTSQVRMGTFHALCAAFLRRHARRVGLEGNFTVCDADESKKLVAKLLKPYKEVLAESNLTLKEGTVLSMMSKAKAKGYTAGDALRIWTEWKAPPRAGASKVDPDMFLPEDLKRIVAWIYKEYEKTLRDTNSLDFDDLLLFGVKLFGEHKKVATWCRHVLVDEFQDTNTMQYDLMRHIAAPSRCVTVVGDPDQSIYGWRSAEIQNLAHMQRDFPSTVQIFLEQNYRSTASILAASVAIVSQDKTRIPKTLHTTHPAGPQPVLYSFPMDQIEVSFIAAEIKRLVAYTGGMLGWGDFVVLLRYNSLSRGIENALRKEGIPNRVLAGHRFFERMEIKDLLAYLQLVDNPHFLPAFSRIINVPGRTIGEKTVSELLLRAEELKLSPVEVTERIYDGKVPDIKPPVKRKLGPFVEALRTLRKLANEGTAPSKLIRCLLALVKYEDHLRKTQPDWQSRWDNVLELINFASEVEGGLVDQISASNGLEDEDRGVDDEEEWDNEPEELDWEELEDEGLVEAGKAPAAKAKGKAKETRAINDRDTPLRLFLQASMLSTDTETEKNDDKDSKDKVTIATCHAAKGLEWPVVMIPAVEPGVFPSSRADDIEEERRLLYVACTRAQGLLYLSHSTSRMFLGEVKPAGLSEFVSAVVLQNKHLFTERLPALSRHDRTLLAKVLQRTLPDESEVSRQIAEYKRTAKHPAWGDNAVFAVNKPRPQSSEPWTFPSSFQGALPDRSNLALNLDVATSVTFSTVKDTFAGSVPLQPDRTRQCVMPLSQSHDRVVNAPAIHLPRSYPSAVAGPSGIPSSINGITMKSINITAPTSPATVPLRVRDKPKSTVMPTTPTTLPSSSVTSSSPIVSPGRKNLAPLASVKLAGGKRRLDTCCKGACLTANAQIELKPIGDDNWLGYKL</sequence>
<evidence type="ECO:0000313" key="16">
    <source>
        <dbReference type="Proteomes" id="UP000092993"/>
    </source>
</evidence>
<dbReference type="OrthoDB" id="1470711at2759"/>
<evidence type="ECO:0000256" key="2">
    <source>
        <dbReference type="ARBA" id="ARBA00022741"/>
    </source>
</evidence>
<keyword evidence="4 11" id="KW-0347">Helicase</keyword>
<keyword evidence="2 11" id="KW-0547">Nucleotide-binding</keyword>
<feature type="region of interest" description="Disordered" evidence="12">
    <location>
        <begin position="555"/>
        <end position="579"/>
    </location>
</feature>
<keyword evidence="16" id="KW-1185">Reference proteome</keyword>
<dbReference type="InterPro" id="IPR014016">
    <property type="entry name" value="UvrD-like_ATP-bd"/>
</dbReference>
<evidence type="ECO:0000313" key="15">
    <source>
        <dbReference type="EMBL" id="OBZ72374.1"/>
    </source>
</evidence>
<dbReference type="GO" id="GO:0003677">
    <property type="term" value="F:DNA binding"/>
    <property type="evidence" value="ECO:0007669"/>
    <property type="project" value="UniProtKB-KW"/>
</dbReference>
<dbReference type="InterPro" id="IPR000212">
    <property type="entry name" value="DNA_helicase_UvrD/REP"/>
</dbReference>
<evidence type="ECO:0000256" key="12">
    <source>
        <dbReference type="SAM" id="MobiDB-lite"/>
    </source>
</evidence>
<evidence type="ECO:0000256" key="9">
    <source>
        <dbReference type="ARBA" id="ARBA00034808"/>
    </source>
</evidence>
<protein>
    <recommendedName>
        <fullName evidence="9">DNA 3'-5' helicase</fullName>
        <ecNumber evidence="9">5.6.2.4</ecNumber>
    </recommendedName>
</protein>
<evidence type="ECO:0000259" key="14">
    <source>
        <dbReference type="PROSITE" id="PS51217"/>
    </source>
</evidence>
<keyword evidence="5 11" id="KW-0067">ATP-binding</keyword>
<accession>A0A1C7MBM4</accession>
<dbReference type="InterPro" id="IPR014017">
    <property type="entry name" value="DNA_helicase_UvrD-like_C"/>
</dbReference>
<comment type="similarity">
    <text evidence="1">Belongs to the helicase family. UvrD subfamily.</text>
</comment>
<dbReference type="CDD" id="cd17932">
    <property type="entry name" value="DEXQc_UvrD"/>
    <property type="match status" value="1"/>
</dbReference>
<feature type="region of interest" description="Disordered" evidence="12">
    <location>
        <begin position="908"/>
        <end position="933"/>
    </location>
</feature>
<evidence type="ECO:0000256" key="6">
    <source>
        <dbReference type="ARBA" id="ARBA00023125"/>
    </source>
</evidence>
<dbReference type="Gene3D" id="1.10.486.10">
    <property type="entry name" value="PCRA, domain 4"/>
    <property type="match status" value="2"/>
</dbReference>
<evidence type="ECO:0000259" key="13">
    <source>
        <dbReference type="PROSITE" id="PS51198"/>
    </source>
</evidence>
<dbReference type="PANTHER" id="PTHR11070">
    <property type="entry name" value="UVRD / RECB / PCRA DNA HELICASE FAMILY MEMBER"/>
    <property type="match status" value="1"/>
</dbReference>
<evidence type="ECO:0000256" key="3">
    <source>
        <dbReference type="ARBA" id="ARBA00022801"/>
    </source>
</evidence>
<dbReference type="Pfam" id="PF00580">
    <property type="entry name" value="UvrD-helicase"/>
    <property type="match status" value="1"/>
</dbReference>
<reference evidence="15 16" key="1">
    <citation type="submission" date="2016-03" db="EMBL/GenBank/DDBJ databases">
        <title>Whole genome sequencing of Grifola frondosa 9006-11.</title>
        <authorList>
            <person name="Min B."/>
            <person name="Park H."/>
            <person name="Kim J.-G."/>
            <person name="Cho H."/>
            <person name="Oh Y.-L."/>
            <person name="Kong W.-S."/>
            <person name="Choi I.-G."/>
        </authorList>
    </citation>
    <scope>NUCLEOTIDE SEQUENCE [LARGE SCALE GENOMIC DNA]</scope>
    <source>
        <strain evidence="15 16">9006-11</strain>
    </source>
</reference>
<feature type="binding site" evidence="11">
    <location>
        <begin position="29"/>
        <end position="36"/>
    </location>
    <ligand>
        <name>ATP</name>
        <dbReference type="ChEBI" id="CHEBI:30616"/>
    </ligand>
</feature>